<comment type="caution">
    <text evidence="2">The sequence shown here is derived from an EMBL/GenBank/DDBJ whole genome shotgun (WGS) entry which is preliminary data.</text>
</comment>
<dbReference type="Proteomes" id="UP000249396">
    <property type="component" value="Unassembled WGS sequence"/>
</dbReference>
<feature type="non-terminal residue" evidence="2">
    <location>
        <position position="290"/>
    </location>
</feature>
<organism evidence="2 3">
    <name type="scientific">Candidatus Methylumidiphilus alinenensis</name>
    <dbReference type="NCBI Taxonomy" id="2202197"/>
    <lineage>
        <taxon>Bacteria</taxon>
        <taxon>Pseudomonadati</taxon>
        <taxon>Pseudomonadota</taxon>
        <taxon>Gammaproteobacteria</taxon>
        <taxon>Methylococcales</taxon>
        <taxon>Candidatus Methylumidiphilus</taxon>
    </lineage>
</organism>
<dbReference type="InterPro" id="IPR050445">
    <property type="entry name" value="Bact_polysacc_biosynth/exp"/>
</dbReference>
<evidence type="ECO:0000313" key="2">
    <source>
        <dbReference type="EMBL" id="PZN74476.1"/>
    </source>
</evidence>
<dbReference type="AlphaFoldDB" id="A0A2W4QTL7"/>
<proteinExistence type="predicted"/>
<name>A0A2W4QTL7_9GAMM</name>
<dbReference type="GO" id="GO:0004713">
    <property type="term" value="F:protein tyrosine kinase activity"/>
    <property type="evidence" value="ECO:0007669"/>
    <property type="project" value="TreeGrafter"/>
</dbReference>
<sequence>MHDAKPPFVGFFRRFHSLGFYTVVLPTLLAGIYYGLIASDIYVSESRLVVRSPQSQAPTGISAMLQGAGFSRSSDDTFIVHDYILSRDALKKLNDQFHLDQAFGSKDVDILNRFKGLDWWAGSFEALHRYYQKRVAVDVDSASSIATLKVNAFTAEDAFRINEKLVKMSEDLVNGINERARQDMIRFASAEVEIAENKAKAAALAVSRYRNLKAIFDPGKQSPLQLQLIAKLQDELIATKMQLDQIRALSIDNPQIPSVQKRLVSLQEAISQETAKVAGGGHSLSSEAAE</sequence>
<evidence type="ECO:0000313" key="3">
    <source>
        <dbReference type="Proteomes" id="UP000249396"/>
    </source>
</evidence>
<reference evidence="2 3" key="1">
    <citation type="journal article" date="2018" name="Aquat. Microb. Ecol.">
        <title>Gammaproteobacterial methanotrophs dominate.</title>
        <authorList>
            <person name="Rissanen A.J."/>
            <person name="Saarenheimo J."/>
            <person name="Tiirola M."/>
            <person name="Peura S."/>
            <person name="Aalto S.L."/>
            <person name="Karvinen A."/>
            <person name="Nykanen H."/>
        </authorList>
    </citation>
    <scope>NUCLEOTIDE SEQUENCE [LARGE SCALE GENOMIC DNA]</scope>
    <source>
        <strain evidence="2">AMbin10</strain>
    </source>
</reference>
<feature type="transmembrane region" description="Helical" evidence="1">
    <location>
        <begin position="20"/>
        <end position="43"/>
    </location>
</feature>
<dbReference type="EMBL" id="QJPH01000426">
    <property type="protein sequence ID" value="PZN74476.1"/>
    <property type="molecule type" value="Genomic_DNA"/>
</dbReference>
<gene>
    <name evidence="2" type="ORF">DM484_21305</name>
</gene>
<accession>A0A2W4QTL7</accession>
<dbReference type="PANTHER" id="PTHR32309">
    <property type="entry name" value="TYROSINE-PROTEIN KINASE"/>
    <property type="match status" value="1"/>
</dbReference>
<dbReference type="GO" id="GO:0005886">
    <property type="term" value="C:plasma membrane"/>
    <property type="evidence" value="ECO:0007669"/>
    <property type="project" value="TreeGrafter"/>
</dbReference>
<evidence type="ECO:0008006" key="4">
    <source>
        <dbReference type="Google" id="ProtNLM"/>
    </source>
</evidence>
<keyword evidence="1" id="KW-1133">Transmembrane helix</keyword>
<keyword evidence="1" id="KW-0812">Transmembrane</keyword>
<dbReference type="PANTHER" id="PTHR32309:SF13">
    <property type="entry name" value="FERRIC ENTEROBACTIN TRANSPORT PROTEIN FEPE"/>
    <property type="match status" value="1"/>
</dbReference>
<evidence type="ECO:0000256" key="1">
    <source>
        <dbReference type="SAM" id="Phobius"/>
    </source>
</evidence>
<keyword evidence="1" id="KW-0472">Membrane</keyword>
<protein>
    <recommendedName>
        <fullName evidence="4">Capsule biosynthesis protein</fullName>
    </recommendedName>
</protein>